<dbReference type="InParanoid" id="Q0U547"/>
<evidence type="ECO:0000256" key="5">
    <source>
        <dbReference type="ARBA" id="ARBA00023136"/>
    </source>
</evidence>
<dbReference type="RefSeq" id="XP_001803332.1">
    <property type="nucleotide sequence ID" value="XM_001803280.1"/>
</dbReference>
<dbReference type="GO" id="GO:0007165">
    <property type="term" value="P:signal transduction"/>
    <property type="evidence" value="ECO:0000318"/>
    <property type="project" value="GO_Central"/>
</dbReference>
<evidence type="ECO:0000256" key="3">
    <source>
        <dbReference type="ARBA" id="ARBA00022729"/>
    </source>
</evidence>
<keyword evidence="6" id="KW-0325">Glycoprotein</keyword>
<proteinExistence type="predicted"/>
<dbReference type="PROSITE" id="PS51212">
    <property type="entry name" value="WSC"/>
    <property type="match status" value="3"/>
</dbReference>
<evidence type="ECO:0000256" key="6">
    <source>
        <dbReference type="ARBA" id="ARBA00023180"/>
    </source>
</evidence>
<comment type="subcellular location">
    <subcellularLocation>
        <location evidence="1">Membrane</location>
        <topology evidence="1">Single-pass membrane protein</topology>
    </subcellularLocation>
</comment>
<evidence type="ECO:0000256" key="1">
    <source>
        <dbReference type="ARBA" id="ARBA00004167"/>
    </source>
</evidence>
<dbReference type="Pfam" id="PF01822">
    <property type="entry name" value="WSC"/>
    <property type="match status" value="2"/>
</dbReference>
<dbReference type="InterPro" id="IPR051836">
    <property type="entry name" value="Kremen_rcpt"/>
</dbReference>
<reference evidence="10" key="1">
    <citation type="journal article" date="2007" name="Plant Cell">
        <title>Dothideomycete-plant interactions illuminated by genome sequencing and EST analysis of the wheat pathogen Stagonospora nodorum.</title>
        <authorList>
            <person name="Hane J.K."/>
            <person name="Lowe R.G."/>
            <person name="Solomon P.S."/>
            <person name="Tan K.C."/>
            <person name="Schoch C.L."/>
            <person name="Spatafora J.W."/>
            <person name="Crous P.W."/>
            <person name="Kodira C."/>
            <person name="Birren B.W."/>
            <person name="Galagan J.E."/>
            <person name="Torriani S.F."/>
            <person name="McDonald B.A."/>
            <person name="Oliver R.P."/>
        </authorList>
    </citation>
    <scope>NUCLEOTIDE SEQUENCE [LARGE SCALE GENOMIC DNA]</scope>
    <source>
        <strain evidence="10">SN15 / ATCC MYA-4574 / FGSC 10173</strain>
    </source>
</reference>
<evidence type="ECO:0000256" key="4">
    <source>
        <dbReference type="ARBA" id="ARBA00022989"/>
    </source>
</evidence>
<evidence type="ECO:0000256" key="2">
    <source>
        <dbReference type="ARBA" id="ARBA00022692"/>
    </source>
</evidence>
<evidence type="ECO:0000256" key="7">
    <source>
        <dbReference type="SAM" id="SignalP"/>
    </source>
</evidence>
<keyword evidence="2" id="KW-0812">Transmembrane</keyword>
<dbReference type="AlphaFoldDB" id="Q0U547"/>
<organism evidence="9 10">
    <name type="scientific">Phaeosphaeria nodorum (strain SN15 / ATCC MYA-4574 / FGSC 10173)</name>
    <name type="common">Glume blotch fungus</name>
    <name type="synonym">Parastagonospora nodorum</name>
    <dbReference type="NCBI Taxonomy" id="321614"/>
    <lineage>
        <taxon>Eukaryota</taxon>
        <taxon>Fungi</taxon>
        <taxon>Dikarya</taxon>
        <taxon>Ascomycota</taxon>
        <taxon>Pezizomycotina</taxon>
        <taxon>Dothideomycetes</taxon>
        <taxon>Pleosporomycetidae</taxon>
        <taxon>Pleosporales</taxon>
        <taxon>Pleosporineae</taxon>
        <taxon>Phaeosphaeriaceae</taxon>
        <taxon>Parastagonospora</taxon>
    </lineage>
</organism>
<evidence type="ECO:0000313" key="9">
    <source>
        <dbReference type="EMBL" id="EAT79444.2"/>
    </source>
</evidence>
<dbReference type="GO" id="GO:0005886">
    <property type="term" value="C:plasma membrane"/>
    <property type="evidence" value="ECO:0000318"/>
    <property type="project" value="GO_Central"/>
</dbReference>
<protein>
    <recommendedName>
        <fullName evidence="8">WSC domain-containing protein</fullName>
    </recommendedName>
</protein>
<feature type="domain" description="WSC" evidence="8">
    <location>
        <begin position="666"/>
        <end position="773"/>
    </location>
</feature>
<sequence length="930" mass="93813">MRRPFGHFFLANALLGATTGQGNGLLGGLLTTKSSIKATFSVVATASLHIASSSAVPSMSATTGGIVNSLLGVNIGSSSILPRTSTIATPATTSILNGILDIIIGSSSYQLKRCTGSYFASLNTGSSSMIYSTSATIALSTNGLVGGLLGGLLGISTSSVSILPSTRATVVPTMSGILDGVLGLTSDGVLVGAGGAIGNVASGLDSAVGAIVTPIASGVGSTVTPIASSIGSVVGNIVSNVDSVVNAVTTPAAPTITNSVNAVGTVVGGIVSNIESLVDALITPLASNAASIMAGAGAASNINSVVEVIVTPVPSNVNNAVNSVGTLVGGVMSDMNSTIAVMVTPAASGVSNTANPVGMFLGGLVSNVNSIVSVIATPTASSMPNVIEPVKTIIGDLVSNVDSIVAVIATPIATEVQVIASKVAQVIEGVGQNASAVASNILSEVQLLASSVTQVVNSVGQSTVPTAVITQSAIPGVGIIATNLGNNTNVIKANVTEMVVGLSNITLNTVKPVLTNATLPMLSSAPAQLSDELLGALLHPHPRDPDILGWQYFGCFSSSIYLTTQATLQATNPSALMNASICIDLCIQKGMDFSTATGSKCYCSNTAPGINSGSNNGIGINQCESLCPGSLKEYCGGNSTGSDAVFSTFKRVVSLVQFPEPASPANWTYNSCSYLGDWLDSLTSQNYYSAIPSGGTDGVECSALCYAESIVQDILYTVAIVSDDACYCSTITPDVSLWAGIGECSTPCNDDASQSCGGTSKLGAKLGISYVRQPAAPSTAPTLPGAIMPMSWYSWGCYYGAAYLLETMLTGFQASSLLDPLSSVDGDTCIARCIAADESYSYAMVVGGLCFCNDKAPSKDLQAVSQLTSVCNIPCPNNPLQRCGGNAPGSSPGRSAPKGRNLVNVYSAEEAPAEEPTTDEPPKFALFVLR</sequence>
<dbReference type="GeneID" id="5980247"/>
<evidence type="ECO:0000313" key="10">
    <source>
        <dbReference type="Proteomes" id="UP000001055"/>
    </source>
</evidence>
<feature type="signal peptide" evidence="7">
    <location>
        <begin position="1"/>
        <end position="20"/>
    </location>
</feature>
<dbReference type="PANTHER" id="PTHR24269">
    <property type="entry name" value="KREMEN PROTEIN"/>
    <property type="match status" value="1"/>
</dbReference>
<name>Q0U547_PHANO</name>
<evidence type="ECO:0000259" key="8">
    <source>
        <dbReference type="PROSITE" id="PS51212"/>
    </source>
</evidence>
<feature type="domain" description="WSC" evidence="8">
    <location>
        <begin position="549"/>
        <end position="647"/>
    </location>
</feature>
<feature type="chain" id="PRO_5004177390" description="WSC domain-containing protein" evidence="7">
    <location>
        <begin position="21"/>
        <end position="930"/>
    </location>
</feature>
<dbReference type="EMBL" id="CH445349">
    <property type="protein sequence ID" value="EAT79444.2"/>
    <property type="molecule type" value="Genomic_DNA"/>
</dbReference>
<dbReference type="VEuPathDB" id="FungiDB:JI435_131170"/>
<keyword evidence="3 7" id="KW-0732">Signal</keyword>
<dbReference type="SMART" id="SM00321">
    <property type="entry name" value="WSC"/>
    <property type="match status" value="1"/>
</dbReference>
<gene>
    <name evidence="9" type="ORF">SNOG_13117</name>
</gene>
<dbReference type="GO" id="GO:0004888">
    <property type="term" value="F:transmembrane signaling receptor activity"/>
    <property type="evidence" value="ECO:0000318"/>
    <property type="project" value="GO_Central"/>
</dbReference>
<dbReference type="InterPro" id="IPR002889">
    <property type="entry name" value="WSC_carb-bd"/>
</dbReference>
<dbReference type="PANTHER" id="PTHR24269:SF16">
    <property type="entry name" value="PROTEIN SLG1"/>
    <property type="match status" value="1"/>
</dbReference>
<dbReference type="KEGG" id="pno:SNOG_13117"/>
<dbReference type="Proteomes" id="UP000001055">
    <property type="component" value="Unassembled WGS sequence"/>
</dbReference>
<feature type="domain" description="WSC" evidence="8">
    <location>
        <begin position="791"/>
        <end position="909"/>
    </location>
</feature>
<keyword evidence="5" id="KW-0472">Membrane</keyword>
<accession>Q0U547</accession>
<keyword evidence="4" id="KW-1133">Transmembrane helix</keyword>